<dbReference type="AlphaFoldDB" id="A0A238LA84"/>
<organism evidence="2 3">
    <name type="scientific">Flavimaricola marinus</name>
    <dbReference type="NCBI Taxonomy" id="1819565"/>
    <lineage>
        <taxon>Bacteria</taxon>
        <taxon>Pseudomonadati</taxon>
        <taxon>Pseudomonadota</taxon>
        <taxon>Alphaproteobacteria</taxon>
        <taxon>Rhodobacterales</taxon>
        <taxon>Paracoccaceae</taxon>
        <taxon>Flavimaricola</taxon>
    </lineage>
</organism>
<protein>
    <submittedName>
        <fullName evidence="2">Uncharacterized protein</fullName>
    </submittedName>
</protein>
<evidence type="ECO:0000256" key="1">
    <source>
        <dbReference type="SAM" id="MobiDB-lite"/>
    </source>
</evidence>
<sequence>MSDGATGTTTRNTEIGADPETAPRHARPDISLIERASYHSRDRGNGLVNWRGGRSGSVAFVALSGALHEDEWHAAPKPLPVEARRSASDRIGLVDRIGGEVPAPEGLR</sequence>
<feature type="region of interest" description="Disordered" evidence="1">
    <location>
        <begin position="1"/>
        <end position="29"/>
    </location>
</feature>
<evidence type="ECO:0000313" key="3">
    <source>
        <dbReference type="Proteomes" id="UP000201613"/>
    </source>
</evidence>
<accession>A0A238LA84</accession>
<name>A0A238LA84_9RHOB</name>
<dbReference type="EMBL" id="FXZK01000001">
    <property type="protein sequence ID" value="SMY06325.1"/>
    <property type="molecule type" value="Genomic_DNA"/>
</dbReference>
<dbReference type="RefSeq" id="WP_168770446.1">
    <property type="nucleotide sequence ID" value="NZ_FXZK01000001.1"/>
</dbReference>
<keyword evidence="3" id="KW-1185">Reference proteome</keyword>
<reference evidence="2 3" key="1">
    <citation type="submission" date="2017-05" db="EMBL/GenBank/DDBJ databases">
        <authorList>
            <person name="Song R."/>
            <person name="Chenine A.L."/>
            <person name="Ruprecht R.M."/>
        </authorList>
    </citation>
    <scope>NUCLEOTIDE SEQUENCE [LARGE SCALE GENOMIC DNA]</scope>
    <source>
        <strain evidence="2 3">CECT 8899</strain>
    </source>
</reference>
<proteinExistence type="predicted"/>
<feature type="compositionally biased region" description="Polar residues" evidence="1">
    <location>
        <begin position="1"/>
        <end position="13"/>
    </location>
</feature>
<dbReference type="Proteomes" id="UP000201613">
    <property type="component" value="Unassembled WGS sequence"/>
</dbReference>
<gene>
    <name evidence="2" type="ORF">LOM8899_00448</name>
</gene>
<evidence type="ECO:0000313" key="2">
    <source>
        <dbReference type="EMBL" id="SMY06325.1"/>
    </source>
</evidence>